<evidence type="ECO:0000313" key="3">
    <source>
        <dbReference type="Proteomes" id="UP001221142"/>
    </source>
</evidence>
<name>A0AAD7FHL2_9AGAR</name>
<accession>A0AAD7FHL2</accession>
<gene>
    <name evidence="2" type="ORF">FB45DRAFT_131912</name>
</gene>
<feature type="compositionally biased region" description="Low complexity" evidence="1">
    <location>
        <begin position="174"/>
        <end position="188"/>
    </location>
</feature>
<dbReference type="AlphaFoldDB" id="A0AAD7FHL2"/>
<protein>
    <submittedName>
        <fullName evidence="2">Uncharacterized protein</fullName>
    </submittedName>
</protein>
<feature type="region of interest" description="Disordered" evidence="1">
    <location>
        <begin position="165"/>
        <end position="188"/>
    </location>
</feature>
<organism evidence="2 3">
    <name type="scientific">Roridomyces roridus</name>
    <dbReference type="NCBI Taxonomy" id="1738132"/>
    <lineage>
        <taxon>Eukaryota</taxon>
        <taxon>Fungi</taxon>
        <taxon>Dikarya</taxon>
        <taxon>Basidiomycota</taxon>
        <taxon>Agaricomycotina</taxon>
        <taxon>Agaricomycetes</taxon>
        <taxon>Agaricomycetidae</taxon>
        <taxon>Agaricales</taxon>
        <taxon>Marasmiineae</taxon>
        <taxon>Mycenaceae</taxon>
        <taxon>Roridomyces</taxon>
    </lineage>
</organism>
<feature type="region of interest" description="Disordered" evidence="1">
    <location>
        <begin position="47"/>
        <end position="73"/>
    </location>
</feature>
<dbReference type="Proteomes" id="UP001221142">
    <property type="component" value="Unassembled WGS sequence"/>
</dbReference>
<evidence type="ECO:0000256" key="1">
    <source>
        <dbReference type="SAM" id="MobiDB-lite"/>
    </source>
</evidence>
<evidence type="ECO:0000313" key="2">
    <source>
        <dbReference type="EMBL" id="KAJ7620957.1"/>
    </source>
</evidence>
<comment type="caution">
    <text evidence="2">The sequence shown here is derived from an EMBL/GenBank/DDBJ whole genome shotgun (WGS) entry which is preliminary data.</text>
</comment>
<reference evidence="2" key="1">
    <citation type="submission" date="2023-03" db="EMBL/GenBank/DDBJ databases">
        <title>Massive genome expansion in bonnet fungi (Mycena s.s.) driven by repeated elements and novel gene families across ecological guilds.</title>
        <authorList>
            <consortium name="Lawrence Berkeley National Laboratory"/>
            <person name="Harder C.B."/>
            <person name="Miyauchi S."/>
            <person name="Viragh M."/>
            <person name="Kuo A."/>
            <person name="Thoen E."/>
            <person name="Andreopoulos B."/>
            <person name="Lu D."/>
            <person name="Skrede I."/>
            <person name="Drula E."/>
            <person name="Henrissat B."/>
            <person name="Morin E."/>
            <person name="Kohler A."/>
            <person name="Barry K."/>
            <person name="LaButti K."/>
            <person name="Morin E."/>
            <person name="Salamov A."/>
            <person name="Lipzen A."/>
            <person name="Mereny Z."/>
            <person name="Hegedus B."/>
            <person name="Baldrian P."/>
            <person name="Stursova M."/>
            <person name="Weitz H."/>
            <person name="Taylor A."/>
            <person name="Grigoriev I.V."/>
            <person name="Nagy L.G."/>
            <person name="Martin F."/>
            <person name="Kauserud H."/>
        </authorList>
    </citation>
    <scope>NUCLEOTIDE SEQUENCE</scope>
    <source>
        <strain evidence="2">9284</strain>
    </source>
</reference>
<proteinExistence type="predicted"/>
<sequence>MLECRRNQYHTFCFALLISGSELSAGPSATNRSNVIQEWGACGKLDEQDTVKGGRRRRQKDMRSKDELEEPTQTSPALLTVLPLFRPPLLLPVPRGETPDSTCPLDEALPIDGGATPLSAFVCLPALVSSSPGTSISSGTELSGEDAALLALVLGLAALEGTLSSLLDDDDPSDVGSSTSSLSDDSGITTLNPLTPRCISALLGTGITTSGISRIGTGLGKGMLGGSTHPMVSTEGNGFSV</sequence>
<keyword evidence="3" id="KW-1185">Reference proteome</keyword>
<dbReference type="EMBL" id="JARKIF010000016">
    <property type="protein sequence ID" value="KAJ7620957.1"/>
    <property type="molecule type" value="Genomic_DNA"/>
</dbReference>